<dbReference type="EMBL" id="JAAOAN010000490">
    <property type="protein sequence ID" value="KAF5705164.1"/>
    <property type="molecule type" value="Genomic_DNA"/>
</dbReference>
<dbReference type="Proteomes" id="UP000544331">
    <property type="component" value="Unassembled WGS sequence"/>
</dbReference>
<evidence type="ECO:0000313" key="3">
    <source>
        <dbReference type="Proteomes" id="UP000544331"/>
    </source>
</evidence>
<keyword evidence="3" id="KW-1185">Reference proteome</keyword>
<sequence length="94" mass="10339">MAGVVADEILTLRGVENKKRKITVNTTHASLWFGNIATAWMTLQWVLFMVNTTVAYRLPESSNNNSSPTSGSEIELAPMNGPRSMNEPSPERSS</sequence>
<dbReference type="OrthoDB" id="2308815at2759"/>
<name>A0A8H6D693_9HYPO</name>
<gene>
    <name evidence="2" type="ORF">FMUND_12204</name>
</gene>
<dbReference type="GO" id="GO:0016740">
    <property type="term" value="F:transferase activity"/>
    <property type="evidence" value="ECO:0007669"/>
    <property type="project" value="UniProtKB-KW"/>
</dbReference>
<accession>A0A8H6D693</accession>
<reference evidence="2 3" key="1">
    <citation type="submission" date="2020-05" db="EMBL/GenBank/DDBJ databases">
        <title>Identification and distribution of gene clusters putatively required for synthesis of sphingolipid metabolism inhibitors in phylogenetically diverse species of the filamentous fungus Fusarium.</title>
        <authorList>
            <person name="Kim H.-S."/>
            <person name="Busman M."/>
            <person name="Brown D.W."/>
            <person name="Divon H."/>
            <person name="Uhlig S."/>
            <person name="Proctor R.H."/>
        </authorList>
    </citation>
    <scope>NUCLEOTIDE SEQUENCE [LARGE SCALE GENOMIC DNA]</scope>
    <source>
        <strain evidence="2 3">NRRL 66235</strain>
    </source>
</reference>
<dbReference type="AlphaFoldDB" id="A0A8H6D693"/>
<feature type="compositionally biased region" description="Low complexity" evidence="1">
    <location>
        <begin position="61"/>
        <end position="72"/>
    </location>
</feature>
<protein>
    <submittedName>
        <fullName evidence="2">Acyl transferase carnitine dehydratase</fullName>
    </submittedName>
</protein>
<proteinExistence type="predicted"/>
<keyword evidence="2" id="KW-0808">Transferase</keyword>
<organism evidence="2 3">
    <name type="scientific">Fusarium mundagurra</name>
    <dbReference type="NCBI Taxonomy" id="1567541"/>
    <lineage>
        <taxon>Eukaryota</taxon>
        <taxon>Fungi</taxon>
        <taxon>Dikarya</taxon>
        <taxon>Ascomycota</taxon>
        <taxon>Pezizomycotina</taxon>
        <taxon>Sordariomycetes</taxon>
        <taxon>Hypocreomycetidae</taxon>
        <taxon>Hypocreales</taxon>
        <taxon>Nectriaceae</taxon>
        <taxon>Fusarium</taxon>
        <taxon>Fusarium fujikuroi species complex</taxon>
    </lineage>
</organism>
<evidence type="ECO:0000313" key="2">
    <source>
        <dbReference type="EMBL" id="KAF5705164.1"/>
    </source>
</evidence>
<evidence type="ECO:0000256" key="1">
    <source>
        <dbReference type="SAM" id="MobiDB-lite"/>
    </source>
</evidence>
<feature type="region of interest" description="Disordered" evidence="1">
    <location>
        <begin position="58"/>
        <end position="94"/>
    </location>
</feature>
<comment type="caution">
    <text evidence="2">The sequence shown here is derived from an EMBL/GenBank/DDBJ whole genome shotgun (WGS) entry which is preliminary data.</text>
</comment>